<accession>A0A0D6NIN9</accession>
<name>A0A0D6NIN9_9PROT</name>
<dbReference type="AlphaFoldDB" id="A0A0D6NIN9"/>
<evidence type="ECO:0000313" key="3">
    <source>
        <dbReference type="Proteomes" id="UP000032670"/>
    </source>
</evidence>
<reference evidence="2 3" key="1">
    <citation type="submission" date="2012-11" db="EMBL/GenBank/DDBJ databases">
        <title>Whole genome sequence of Acetobacter orientalis 21F-2.</title>
        <authorList>
            <person name="Azuma Y."/>
            <person name="Higashiura N."/>
            <person name="Hirakawa H."/>
            <person name="Matsushita K."/>
        </authorList>
    </citation>
    <scope>NUCLEOTIDE SEQUENCE [LARGE SCALE GENOMIC DNA]</scope>
    <source>
        <strain evidence="2 3">21F-2</strain>
    </source>
</reference>
<organism evidence="2 3">
    <name type="scientific">Acetobacter orientalis</name>
    <dbReference type="NCBI Taxonomy" id="146474"/>
    <lineage>
        <taxon>Bacteria</taxon>
        <taxon>Pseudomonadati</taxon>
        <taxon>Pseudomonadota</taxon>
        <taxon>Alphaproteobacteria</taxon>
        <taxon>Acetobacterales</taxon>
        <taxon>Acetobacteraceae</taxon>
        <taxon>Acetobacter</taxon>
    </lineage>
</organism>
<dbReference type="EMBL" id="BAMX01000014">
    <property type="protein sequence ID" value="GAN65937.1"/>
    <property type="molecule type" value="Genomic_DNA"/>
</dbReference>
<keyword evidence="1" id="KW-0175">Coiled coil</keyword>
<accession>A0A6N3SV70</accession>
<evidence type="ECO:0000256" key="1">
    <source>
        <dbReference type="SAM" id="Coils"/>
    </source>
</evidence>
<keyword evidence="3" id="KW-1185">Reference proteome</keyword>
<sequence length="322" mass="36059">MGPEELAIITNPQFINATFQAGENWYHGMVAQAREAARLSQERNSFVEANNHLVAVNSQLIAQGRQQNEKWKAFANDLVKQHDEYAVLAKRLLDEKTAALRSEVFAGCAMERQLNEEKARSAEKDVGISQLQNDLSGVRGTLAATQESLTYERQNVAALQAENEKLRAALSAAESDRHRLHEDNAAFLSAADYFEQKCKDLESDLERSQQALQEEEAQNLTLSQDFQNANLVNEALSSASPLALSLMEQTRGLWAAQGKPSMMENYLASHCRTDGQPLTVREYLWFATLMREMVARNIPDHLISAHCPVAERDDFLTRPVAI</sequence>
<gene>
    <name evidence="2" type="ORF">Abor_014_102</name>
</gene>
<dbReference type="STRING" id="1231341.Abor_014_102"/>
<comment type="caution">
    <text evidence="2">The sequence shown here is derived from an EMBL/GenBank/DDBJ whole genome shotgun (WGS) entry which is preliminary data.</text>
</comment>
<protein>
    <submittedName>
        <fullName evidence="2">Uncharacterized protein</fullName>
    </submittedName>
</protein>
<proteinExistence type="predicted"/>
<dbReference type="RefSeq" id="WP_048840979.1">
    <property type="nucleotide sequence ID" value="NZ_BAMX01000014.1"/>
</dbReference>
<evidence type="ECO:0000313" key="2">
    <source>
        <dbReference type="EMBL" id="GAN65937.1"/>
    </source>
</evidence>
<feature type="coiled-coil region" evidence="1">
    <location>
        <begin position="149"/>
        <end position="225"/>
    </location>
</feature>
<dbReference type="GeneID" id="76204094"/>
<dbReference type="Proteomes" id="UP000032670">
    <property type="component" value="Unassembled WGS sequence"/>
</dbReference>